<dbReference type="Gene3D" id="2.130.10.30">
    <property type="entry name" value="Regulator of chromosome condensation 1/beta-lactamase-inhibitor protein II"/>
    <property type="match status" value="2"/>
</dbReference>
<dbReference type="InterPro" id="IPR051210">
    <property type="entry name" value="Ub_ligase/GEF_domain"/>
</dbReference>
<dbReference type="InterPro" id="IPR009091">
    <property type="entry name" value="RCC1/BLIP-II"/>
</dbReference>
<feature type="non-terminal residue" evidence="4">
    <location>
        <position position="374"/>
    </location>
</feature>
<evidence type="ECO:0000256" key="2">
    <source>
        <dbReference type="PROSITE-ProRule" id="PRU00235"/>
    </source>
</evidence>
<dbReference type="PROSITE" id="PS50012">
    <property type="entry name" value="RCC1_3"/>
    <property type="match status" value="3"/>
</dbReference>
<accession>A0AAE0G607</accession>
<dbReference type="Proteomes" id="UP001190700">
    <property type="component" value="Unassembled WGS sequence"/>
</dbReference>
<reference evidence="4 5" key="1">
    <citation type="journal article" date="2015" name="Genome Biol. Evol.">
        <title>Comparative Genomics of a Bacterivorous Green Alga Reveals Evolutionary Causalities and Consequences of Phago-Mixotrophic Mode of Nutrition.</title>
        <authorList>
            <person name="Burns J.A."/>
            <person name="Paasch A."/>
            <person name="Narechania A."/>
            <person name="Kim E."/>
        </authorList>
    </citation>
    <scope>NUCLEOTIDE SEQUENCE [LARGE SCALE GENOMIC DNA]</scope>
    <source>
        <strain evidence="4 5">PLY_AMNH</strain>
    </source>
</reference>
<organism evidence="4 5">
    <name type="scientific">Cymbomonas tetramitiformis</name>
    <dbReference type="NCBI Taxonomy" id="36881"/>
    <lineage>
        <taxon>Eukaryota</taxon>
        <taxon>Viridiplantae</taxon>
        <taxon>Chlorophyta</taxon>
        <taxon>Pyramimonadophyceae</taxon>
        <taxon>Pyramimonadales</taxon>
        <taxon>Pyramimonadaceae</taxon>
        <taxon>Cymbomonas</taxon>
    </lineage>
</organism>
<feature type="region of interest" description="Disordered" evidence="3">
    <location>
        <begin position="181"/>
        <end position="213"/>
    </location>
</feature>
<comment type="caution">
    <text evidence="4">The sequence shown here is derived from an EMBL/GenBank/DDBJ whole genome shotgun (WGS) entry which is preliminary data.</text>
</comment>
<keyword evidence="5" id="KW-1185">Reference proteome</keyword>
<dbReference type="PANTHER" id="PTHR22870">
    <property type="entry name" value="REGULATOR OF CHROMOSOME CONDENSATION"/>
    <property type="match status" value="1"/>
</dbReference>
<feature type="repeat" description="RCC1" evidence="2">
    <location>
        <begin position="231"/>
        <end position="287"/>
    </location>
</feature>
<dbReference type="AlphaFoldDB" id="A0AAE0G607"/>
<dbReference type="PRINTS" id="PR00633">
    <property type="entry name" value="RCCNDNSATION"/>
</dbReference>
<protein>
    <submittedName>
        <fullName evidence="4">Uncharacterized protein</fullName>
    </submittedName>
</protein>
<feature type="repeat" description="RCC1" evidence="2">
    <location>
        <begin position="25"/>
        <end position="77"/>
    </location>
</feature>
<dbReference type="PROSITE" id="PS00626">
    <property type="entry name" value="RCC1_2"/>
    <property type="match status" value="1"/>
</dbReference>
<keyword evidence="1" id="KW-0677">Repeat</keyword>
<gene>
    <name evidence="4" type="ORF">CYMTET_19514</name>
</gene>
<feature type="repeat" description="RCC1" evidence="2">
    <location>
        <begin position="78"/>
        <end position="132"/>
    </location>
</feature>
<evidence type="ECO:0000313" key="4">
    <source>
        <dbReference type="EMBL" id="KAK3272173.1"/>
    </source>
</evidence>
<dbReference type="Pfam" id="PF00415">
    <property type="entry name" value="RCC1"/>
    <property type="match status" value="2"/>
</dbReference>
<dbReference type="SUPFAM" id="SSF50985">
    <property type="entry name" value="RCC1/BLIP-II"/>
    <property type="match status" value="2"/>
</dbReference>
<dbReference type="EMBL" id="LGRX02009114">
    <property type="protein sequence ID" value="KAK3272173.1"/>
    <property type="molecule type" value="Genomic_DNA"/>
</dbReference>
<evidence type="ECO:0000256" key="1">
    <source>
        <dbReference type="ARBA" id="ARBA00022737"/>
    </source>
</evidence>
<sequence>MMRPFSRKLTSWRLLFAEEKSYRFASILAWGRNVEGQCGQLPSDSVLEPQKIKRFDVLGEVTDVAAGRQHSAAILSSGEMYTWGSGSCGKLGHSDNAGNCCVPTLVGSLAARKVKVSGAALGQHHSLVVDGEGRLHGFGENKEGQCGLGTPLELLARQQRQEWSALTDPTASIENRIGFGQIRTPTPIPRGTTTHQTSPGGDEEESGELGSRKVDQASASTYFSIAKTADGEVWTCGAGFLGELGHAKTWSPAFCQVAGGLRESLRQRGGATSIAAGGTFAVALTAEGQALVWGQLGTSHGAETMEAETPFNVVGTPSSQALTAVAAGRLHALVSDGCRVWAFGKGALGTGGGGEHTQIELTAKHPGLLPLRPP</sequence>
<name>A0AAE0G607_9CHLO</name>
<evidence type="ECO:0000313" key="5">
    <source>
        <dbReference type="Proteomes" id="UP001190700"/>
    </source>
</evidence>
<dbReference type="PANTHER" id="PTHR22870:SF408">
    <property type="entry name" value="OS09G0560450 PROTEIN"/>
    <property type="match status" value="1"/>
</dbReference>
<evidence type="ECO:0000256" key="3">
    <source>
        <dbReference type="SAM" id="MobiDB-lite"/>
    </source>
</evidence>
<feature type="compositionally biased region" description="Low complexity" evidence="3">
    <location>
        <begin position="182"/>
        <end position="200"/>
    </location>
</feature>
<dbReference type="InterPro" id="IPR000408">
    <property type="entry name" value="Reg_chr_condens"/>
</dbReference>
<proteinExistence type="predicted"/>